<dbReference type="EMBL" id="JAUOZS010000001">
    <property type="protein sequence ID" value="MDT8900644.1"/>
    <property type="molecule type" value="Genomic_DNA"/>
</dbReference>
<dbReference type="InterPro" id="IPR020991">
    <property type="entry name" value="Connector_podovirus"/>
</dbReference>
<name>A0ABU3NV06_9FIRM</name>
<comment type="caution">
    <text evidence="4">The sequence shown here is derived from an EMBL/GenBank/DDBJ whole genome shotgun (WGS) entry which is preliminary data.</text>
</comment>
<keyword evidence="3" id="KW-0231">Viral genome packaging</keyword>
<evidence type="ECO:0000256" key="1">
    <source>
        <dbReference type="ARBA" id="ARBA00004328"/>
    </source>
</evidence>
<evidence type="ECO:0000313" key="5">
    <source>
        <dbReference type="Proteomes" id="UP001254848"/>
    </source>
</evidence>
<dbReference type="RefSeq" id="WP_413779180.1">
    <property type="nucleotide sequence ID" value="NZ_JAUOZS010000001.1"/>
</dbReference>
<sequence>MSNPDFFAPETVAGMYKRLAAKREPYIRRAEEAALYTIPSLFPKEGSNGTTEFRKPYQALGARGLNNLTAKILLAMFPPNTTWFRLGATEKAKEEVKQQIGEDAASELDHRLSLREQKIMRYHETRQFRVTLGEAIKQLLMAGNGCLFMPPKEGGIKLYKLSSYVCERDGLGNVFNLIAEDVLAYAALPDAVQELISRGSSQHSPDQEVKIYTRTFLQDDRWISYQEVDGQSIPDSGQDYPKDLSPWIPLRMSKVDGESYGRGYIEEHIGDLESYDRLCQAMLEYAAIAAQIKFLVNPNGQTQARRLVNSKNGDYIPGRKQDVEALTLDKFADFRTAKEQADTLAAGLSMSFLLNSAVQRQAERVTAEEIRFVARELEDTLGGIYSLLSQELQLPLVRRSVVQLQTMGELEELPKGTVEPTITTGLEALGRGHDLEKLKTFLSYMEGIPEAASYMKLGGLLTMVATALSMDISSLVRTEEEVQQANQLALLRDMLTKGAPQLAGGFAQAQLQEGGK</sequence>
<gene>
    <name evidence="4" type="ORF">Q4T40_05240</name>
</gene>
<protein>
    <submittedName>
        <fullName evidence="4">Portal protein</fullName>
    </submittedName>
</protein>
<comment type="subcellular location">
    <subcellularLocation>
        <location evidence="1">Virion</location>
    </subcellularLocation>
</comment>
<keyword evidence="5" id="KW-1185">Reference proteome</keyword>
<accession>A0ABU3NV06</accession>
<dbReference type="Proteomes" id="UP001254848">
    <property type="component" value="Unassembled WGS sequence"/>
</dbReference>
<proteinExistence type="predicted"/>
<keyword evidence="2" id="KW-1188">Viral release from host cell</keyword>
<organism evidence="4 5">
    <name type="scientific">Anaeroselena agilis</name>
    <dbReference type="NCBI Taxonomy" id="3063788"/>
    <lineage>
        <taxon>Bacteria</taxon>
        <taxon>Bacillati</taxon>
        <taxon>Bacillota</taxon>
        <taxon>Negativicutes</taxon>
        <taxon>Acetonemataceae</taxon>
        <taxon>Anaeroselena</taxon>
    </lineage>
</organism>
<evidence type="ECO:0000313" key="4">
    <source>
        <dbReference type="EMBL" id="MDT8900644.1"/>
    </source>
</evidence>
<evidence type="ECO:0000256" key="3">
    <source>
        <dbReference type="ARBA" id="ARBA00023219"/>
    </source>
</evidence>
<evidence type="ECO:0000256" key="2">
    <source>
        <dbReference type="ARBA" id="ARBA00022612"/>
    </source>
</evidence>
<reference evidence="4 5" key="1">
    <citation type="submission" date="2023-07" db="EMBL/GenBank/DDBJ databases">
        <title>The novel representative of Negativicutes class, Anaeroselena agilis gen. nov. sp. nov.</title>
        <authorList>
            <person name="Prokofeva M.I."/>
            <person name="Elcheninov A.G."/>
            <person name="Klyukina A."/>
            <person name="Kublanov I.V."/>
            <person name="Frolov E.N."/>
            <person name="Podosokorskaya O.A."/>
        </authorList>
    </citation>
    <scope>NUCLEOTIDE SEQUENCE [LARGE SCALE GENOMIC DNA]</scope>
    <source>
        <strain evidence="4 5">4137-cl</strain>
    </source>
</reference>
<dbReference type="Pfam" id="PF12236">
    <property type="entry name" value="Head-tail_con"/>
    <property type="match status" value="1"/>
</dbReference>